<feature type="compositionally biased region" description="Low complexity" evidence="11">
    <location>
        <begin position="373"/>
        <end position="410"/>
    </location>
</feature>
<dbReference type="Pfam" id="PF03793">
    <property type="entry name" value="PASTA"/>
    <property type="match status" value="2"/>
</dbReference>
<dbReference type="OrthoDB" id="9762169at2"/>
<name>A0A4Y3QIN3_MICTE</name>
<evidence type="ECO:0000256" key="10">
    <source>
        <dbReference type="PROSITE-ProRule" id="PRU10141"/>
    </source>
</evidence>
<feature type="region of interest" description="Disordered" evidence="11">
    <location>
        <begin position="517"/>
        <end position="560"/>
    </location>
</feature>
<evidence type="ECO:0000256" key="3">
    <source>
        <dbReference type="ARBA" id="ARBA00022679"/>
    </source>
</evidence>
<accession>A0A4Y3QIN3</accession>
<feature type="compositionally biased region" description="Low complexity" evidence="11">
    <location>
        <begin position="527"/>
        <end position="552"/>
    </location>
</feature>
<evidence type="ECO:0000256" key="2">
    <source>
        <dbReference type="ARBA" id="ARBA00022527"/>
    </source>
</evidence>
<feature type="region of interest" description="Disordered" evidence="11">
    <location>
        <begin position="370"/>
        <end position="411"/>
    </location>
</feature>
<dbReference type="InterPro" id="IPR005543">
    <property type="entry name" value="PASTA_dom"/>
</dbReference>
<dbReference type="PROSITE" id="PS51178">
    <property type="entry name" value="PASTA"/>
    <property type="match status" value="2"/>
</dbReference>
<evidence type="ECO:0000256" key="4">
    <source>
        <dbReference type="ARBA" id="ARBA00022737"/>
    </source>
</evidence>
<keyword evidence="4" id="KW-0677">Repeat</keyword>
<dbReference type="Gene3D" id="1.10.510.10">
    <property type="entry name" value="Transferase(Phosphotransferase) domain 1"/>
    <property type="match status" value="1"/>
</dbReference>
<keyword evidence="12" id="KW-0472">Membrane</keyword>
<comment type="catalytic activity">
    <reaction evidence="9">
        <text>L-seryl-[protein] + ATP = O-phospho-L-seryl-[protein] + ADP + H(+)</text>
        <dbReference type="Rhea" id="RHEA:17989"/>
        <dbReference type="Rhea" id="RHEA-COMP:9863"/>
        <dbReference type="Rhea" id="RHEA-COMP:11604"/>
        <dbReference type="ChEBI" id="CHEBI:15378"/>
        <dbReference type="ChEBI" id="CHEBI:29999"/>
        <dbReference type="ChEBI" id="CHEBI:30616"/>
        <dbReference type="ChEBI" id="CHEBI:83421"/>
        <dbReference type="ChEBI" id="CHEBI:456216"/>
        <dbReference type="EC" id="2.7.11.1"/>
    </reaction>
</comment>
<dbReference type="PANTHER" id="PTHR43289">
    <property type="entry name" value="MITOGEN-ACTIVATED PROTEIN KINASE KINASE KINASE 20-RELATED"/>
    <property type="match status" value="1"/>
</dbReference>
<dbReference type="PROSITE" id="PS00109">
    <property type="entry name" value="PROTEIN_KINASE_TYR"/>
    <property type="match status" value="1"/>
</dbReference>
<evidence type="ECO:0000259" key="13">
    <source>
        <dbReference type="PROSITE" id="PS50011"/>
    </source>
</evidence>
<feature type="transmembrane region" description="Helical" evidence="12">
    <location>
        <begin position="339"/>
        <end position="359"/>
    </location>
</feature>
<dbReference type="InterPro" id="IPR008266">
    <property type="entry name" value="Tyr_kinase_AS"/>
</dbReference>
<evidence type="ECO:0000256" key="8">
    <source>
        <dbReference type="ARBA" id="ARBA00047899"/>
    </source>
</evidence>
<evidence type="ECO:0000313" key="15">
    <source>
        <dbReference type="EMBL" id="GEB45206.1"/>
    </source>
</evidence>
<comment type="catalytic activity">
    <reaction evidence="8">
        <text>L-threonyl-[protein] + ATP = O-phospho-L-threonyl-[protein] + ADP + H(+)</text>
        <dbReference type="Rhea" id="RHEA:46608"/>
        <dbReference type="Rhea" id="RHEA-COMP:11060"/>
        <dbReference type="Rhea" id="RHEA-COMP:11605"/>
        <dbReference type="ChEBI" id="CHEBI:15378"/>
        <dbReference type="ChEBI" id="CHEBI:30013"/>
        <dbReference type="ChEBI" id="CHEBI:30616"/>
        <dbReference type="ChEBI" id="CHEBI:61977"/>
        <dbReference type="ChEBI" id="CHEBI:456216"/>
        <dbReference type="EC" id="2.7.11.1"/>
    </reaction>
</comment>
<dbReference type="PROSITE" id="PS50011">
    <property type="entry name" value="PROTEIN_KINASE_DOM"/>
    <property type="match status" value="1"/>
</dbReference>
<comment type="caution">
    <text evidence="15">The sequence shown here is derived from an EMBL/GenBank/DDBJ whole genome shotgun (WGS) entry which is preliminary data.</text>
</comment>
<keyword evidence="2" id="KW-0723">Serine/threonine-protein kinase</keyword>
<dbReference type="InterPro" id="IPR011009">
    <property type="entry name" value="Kinase-like_dom_sf"/>
</dbReference>
<evidence type="ECO:0000256" key="1">
    <source>
        <dbReference type="ARBA" id="ARBA00012513"/>
    </source>
</evidence>
<dbReference type="PROSITE" id="PS00107">
    <property type="entry name" value="PROTEIN_KINASE_ATP"/>
    <property type="match status" value="1"/>
</dbReference>
<dbReference type="Gene3D" id="3.30.10.20">
    <property type="match status" value="2"/>
</dbReference>
<evidence type="ECO:0000256" key="11">
    <source>
        <dbReference type="SAM" id="MobiDB-lite"/>
    </source>
</evidence>
<dbReference type="SUPFAM" id="SSF56112">
    <property type="entry name" value="Protein kinase-like (PK-like)"/>
    <property type="match status" value="1"/>
</dbReference>
<dbReference type="GO" id="GO:0004674">
    <property type="term" value="F:protein serine/threonine kinase activity"/>
    <property type="evidence" value="ECO:0007669"/>
    <property type="project" value="UniProtKB-KW"/>
</dbReference>
<keyword evidence="12" id="KW-1133">Transmembrane helix</keyword>
<sequence length="560" mass="56322">MPVTGPQLPDLIGGRFRIRSLLGSGATASVYEALDTVEGGVVAVKVLHPHLDVTPTVRAAFFREASIARSISHPSVARVVAMGDDGDLRVWTAWMFAPGVTLAELVRTRGPLPPAAALAVVDRVLGALEAVHAAGYVHRDVSASNVLVQREAGGDVTAVTLIDLGVADRPGRSARAGDVLLSGVTAAAEGIVGNPAYASPEHLRGDAVGVAGDIYQVGALLYLALVGEPPFVRASIDETVRAHLMALPPTVSVRARGVPVELDRFVVRALMKEPGDRFASAPAMRSALSAAALSSPRGVAASMAVAPSGVPAPATRLLPSPVARSAAETVGPRSGASSLMWILLSTAAVLVGILVFALVPRAAPVEAQERPHASSSAAASPSVSSASPSPPAARAAETPVPRSVTVPTVVGRQEEDARALLAAAGLRVAEKTGSSDGTDAVGTVTATDPAPGEVSVSGGPITLVVASGFNTVPDVRGATADRAQYSVASAGFAIVLRHATSSIVPAGGVIDVDPAAGSRSPLGTPVTLTLSTGAATPTPLPSPTGTTRAPTSTPTPEPSS</sequence>
<protein>
    <recommendedName>
        <fullName evidence="1">non-specific serine/threonine protein kinase</fullName>
        <ecNumber evidence="1">2.7.11.1</ecNumber>
    </recommendedName>
</protein>
<keyword evidence="7 10" id="KW-0067">ATP-binding</keyword>
<feature type="domain" description="Protein kinase" evidence="13">
    <location>
        <begin position="16"/>
        <end position="293"/>
    </location>
</feature>
<dbReference type="Pfam" id="PF00069">
    <property type="entry name" value="Pkinase"/>
    <property type="match status" value="1"/>
</dbReference>
<dbReference type="InterPro" id="IPR017441">
    <property type="entry name" value="Protein_kinase_ATP_BS"/>
</dbReference>
<dbReference type="GO" id="GO:0005524">
    <property type="term" value="F:ATP binding"/>
    <property type="evidence" value="ECO:0007669"/>
    <property type="project" value="UniProtKB-UniRule"/>
</dbReference>
<dbReference type="EMBL" id="BJML01000002">
    <property type="protein sequence ID" value="GEB45206.1"/>
    <property type="molecule type" value="Genomic_DNA"/>
</dbReference>
<dbReference type="Proteomes" id="UP000319525">
    <property type="component" value="Unassembled WGS sequence"/>
</dbReference>
<evidence type="ECO:0000256" key="9">
    <source>
        <dbReference type="ARBA" id="ARBA00048679"/>
    </source>
</evidence>
<evidence type="ECO:0000259" key="14">
    <source>
        <dbReference type="PROSITE" id="PS51178"/>
    </source>
</evidence>
<evidence type="ECO:0000256" key="7">
    <source>
        <dbReference type="ARBA" id="ARBA00022840"/>
    </source>
</evidence>
<keyword evidence="12" id="KW-0812">Transmembrane</keyword>
<dbReference type="CDD" id="cd06577">
    <property type="entry name" value="PASTA_pknB"/>
    <property type="match status" value="2"/>
</dbReference>
<evidence type="ECO:0000256" key="6">
    <source>
        <dbReference type="ARBA" id="ARBA00022777"/>
    </source>
</evidence>
<organism evidence="15 16">
    <name type="scientific">Microbacterium testaceum</name>
    <name type="common">Aureobacterium testaceum</name>
    <name type="synonym">Brevibacterium testaceum</name>
    <dbReference type="NCBI Taxonomy" id="2033"/>
    <lineage>
        <taxon>Bacteria</taxon>
        <taxon>Bacillati</taxon>
        <taxon>Actinomycetota</taxon>
        <taxon>Actinomycetes</taxon>
        <taxon>Micrococcales</taxon>
        <taxon>Microbacteriaceae</taxon>
        <taxon>Microbacterium</taxon>
    </lineage>
</organism>
<dbReference type="EC" id="2.7.11.1" evidence="1"/>
<feature type="domain" description="PASTA" evidence="14">
    <location>
        <begin position="470"/>
        <end position="532"/>
    </location>
</feature>
<dbReference type="InterPro" id="IPR000719">
    <property type="entry name" value="Prot_kinase_dom"/>
</dbReference>
<evidence type="ECO:0000256" key="5">
    <source>
        <dbReference type="ARBA" id="ARBA00022741"/>
    </source>
</evidence>
<reference evidence="15 16" key="1">
    <citation type="submission" date="2019-06" db="EMBL/GenBank/DDBJ databases">
        <title>Whole genome shotgun sequence of Microbacterium testaceum NBRC 12675.</title>
        <authorList>
            <person name="Hosoyama A."/>
            <person name="Uohara A."/>
            <person name="Ohji S."/>
            <person name="Ichikawa N."/>
        </authorList>
    </citation>
    <scope>NUCLEOTIDE SEQUENCE [LARGE SCALE GENOMIC DNA]</scope>
    <source>
        <strain evidence="15 16">NBRC 12675</strain>
    </source>
</reference>
<dbReference type="AlphaFoldDB" id="A0A4Y3QIN3"/>
<keyword evidence="6" id="KW-0418">Kinase</keyword>
<dbReference type="SMART" id="SM00740">
    <property type="entry name" value="PASTA"/>
    <property type="match status" value="2"/>
</dbReference>
<evidence type="ECO:0000313" key="16">
    <source>
        <dbReference type="Proteomes" id="UP000319525"/>
    </source>
</evidence>
<proteinExistence type="predicted"/>
<keyword evidence="3" id="KW-0808">Transferase</keyword>
<dbReference type="PANTHER" id="PTHR43289:SF6">
    <property type="entry name" value="SERINE_THREONINE-PROTEIN KINASE NEKL-3"/>
    <property type="match status" value="1"/>
</dbReference>
<keyword evidence="5 10" id="KW-0547">Nucleotide-binding</keyword>
<dbReference type="CDD" id="cd14014">
    <property type="entry name" value="STKc_PknB_like"/>
    <property type="match status" value="1"/>
</dbReference>
<evidence type="ECO:0000256" key="12">
    <source>
        <dbReference type="SAM" id="Phobius"/>
    </source>
</evidence>
<feature type="binding site" evidence="10">
    <location>
        <position position="45"/>
    </location>
    <ligand>
        <name>ATP</name>
        <dbReference type="ChEBI" id="CHEBI:30616"/>
    </ligand>
</feature>
<gene>
    <name evidence="15" type="ORF">MTE01_11510</name>
</gene>
<feature type="domain" description="PASTA" evidence="14">
    <location>
        <begin position="400"/>
        <end position="467"/>
    </location>
</feature>
<dbReference type="Gene3D" id="3.30.200.20">
    <property type="entry name" value="Phosphorylase Kinase, domain 1"/>
    <property type="match status" value="1"/>
</dbReference>